<keyword evidence="4" id="KW-1185">Reference proteome</keyword>
<dbReference type="PATRIC" id="fig|111780.3.peg.1205"/>
<protein>
    <submittedName>
        <fullName evidence="3">Uncharacterized protein</fullName>
    </submittedName>
</protein>
<dbReference type="KEGG" id="scs:Sta7437_1156"/>
<name>K9XSS4_STAC7</name>
<keyword evidence="1" id="KW-1133">Transmembrane helix</keyword>
<keyword evidence="1" id="KW-0812">Transmembrane</keyword>
<dbReference type="AlphaFoldDB" id="K9XSS4"/>
<evidence type="ECO:0000313" key="4">
    <source>
        <dbReference type="Proteomes" id="UP000010473"/>
    </source>
</evidence>
<dbReference type="OrthoDB" id="9824004at2"/>
<dbReference type="RefSeq" id="WP_015192400.1">
    <property type="nucleotide sequence ID" value="NC_019748.1"/>
</dbReference>
<evidence type="ECO:0000256" key="2">
    <source>
        <dbReference type="SAM" id="SignalP"/>
    </source>
</evidence>
<proteinExistence type="predicted"/>
<accession>K9XSS4</accession>
<dbReference type="HOGENOM" id="CLU_841756_0_0_3"/>
<keyword evidence="1" id="KW-0472">Membrane</keyword>
<evidence type="ECO:0000256" key="1">
    <source>
        <dbReference type="SAM" id="Phobius"/>
    </source>
</evidence>
<gene>
    <name evidence="3" type="ordered locus">Sta7437_1156</name>
</gene>
<feature type="chain" id="PRO_5003937986" evidence="2">
    <location>
        <begin position="28"/>
        <end position="330"/>
    </location>
</feature>
<dbReference type="EMBL" id="CP003653">
    <property type="protein sequence ID" value="AFZ34727.1"/>
    <property type="molecule type" value="Genomic_DNA"/>
</dbReference>
<keyword evidence="2" id="KW-0732">Signal</keyword>
<feature type="signal peptide" evidence="2">
    <location>
        <begin position="1"/>
        <end position="27"/>
    </location>
</feature>
<evidence type="ECO:0000313" key="3">
    <source>
        <dbReference type="EMBL" id="AFZ34727.1"/>
    </source>
</evidence>
<feature type="transmembrane region" description="Helical" evidence="1">
    <location>
        <begin position="61"/>
        <end position="80"/>
    </location>
</feature>
<sequence length="330" mass="37167">MLKKKSTSVITLSLLVAIAVTPQSVEASFLTSDNQLNSEQIAQADNSSENNASNHETKSKFPWWLLILVAIVPFVGWFFFGRNTQVNQESVMTENLAGSFDSTSTNNNNYEEFVPEVETQNNFNSPIPTNASFEDNTIIATSVEPVSNFTNELQKNNSFTQEINQTNIVNEVEPLPVRETDLTFTINQEPINLFEQVNQNSQSFTSDVENNLIDEVEPLPARETDLTPIIEPIIDKNELVNESNIIEANNELVEDQIGGITEWLEQLDLTFPLSDPQDNNPDLFENIAEQDDNLDLLIELDEAENEQDLESFEQLLFGDVDTNKESNNKV</sequence>
<dbReference type="Proteomes" id="UP000010473">
    <property type="component" value="Chromosome"/>
</dbReference>
<organism evidence="3 4">
    <name type="scientific">Stanieria cyanosphaera (strain ATCC 29371 / PCC 7437)</name>
    <dbReference type="NCBI Taxonomy" id="111780"/>
    <lineage>
        <taxon>Bacteria</taxon>
        <taxon>Bacillati</taxon>
        <taxon>Cyanobacteriota</taxon>
        <taxon>Cyanophyceae</taxon>
        <taxon>Pleurocapsales</taxon>
        <taxon>Dermocarpellaceae</taxon>
        <taxon>Stanieria</taxon>
    </lineage>
</organism>
<reference evidence="4" key="1">
    <citation type="journal article" date="2013" name="Proc. Natl. Acad. Sci. U.S.A.">
        <title>Improving the coverage of the cyanobacterial phylum using diversity-driven genome sequencing.</title>
        <authorList>
            <person name="Shih P.M."/>
            <person name="Wu D."/>
            <person name="Latifi A."/>
            <person name="Axen S.D."/>
            <person name="Fewer D.P."/>
            <person name="Talla E."/>
            <person name="Calteau A."/>
            <person name="Cai F."/>
            <person name="Tandeau de Marsac N."/>
            <person name="Rippka R."/>
            <person name="Herdman M."/>
            <person name="Sivonen K."/>
            <person name="Coursin T."/>
            <person name="Laurent T."/>
            <person name="Goodwin L."/>
            <person name="Nolan M."/>
            <person name="Davenport K.W."/>
            <person name="Han C.S."/>
            <person name="Rubin E.M."/>
            <person name="Eisen J.A."/>
            <person name="Woyke T."/>
            <person name="Gugger M."/>
            <person name="Kerfeld C.A."/>
        </authorList>
    </citation>
    <scope>NUCLEOTIDE SEQUENCE [LARGE SCALE GENOMIC DNA]</scope>
    <source>
        <strain evidence="4">ATCC 29371 / PCC 7437</strain>
    </source>
</reference>